<dbReference type="CDD" id="cd02243">
    <property type="entry name" value="cupin_11S_legumin_C"/>
    <property type="match status" value="1"/>
</dbReference>
<dbReference type="InterPro" id="IPR050253">
    <property type="entry name" value="Seed_Storage-Functional"/>
</dbReference>
<evidence type="ECO:0000256" key="3">
    <source>
        <dbReference type="ARBA" id="ARBA00023129"/>
    </source>
</evidence>
<dbReference type="InterPro" id="IPR006044">
    <property type="entry name" value="11S_seedstore_pln"/>
</dbReference>
<dbReference type="InterPro" id="IPR006045">
    <property type="entry name" value="Cupin_1"/>
</dbReference>
<evidence type="ECO:0000313" key="9">
    <source>
        <dbReference type="Proteomes" id="UP001237642"/>
    </source>
</evidence>
<dbReference type="SMART" id="SM00835">
    <property type="entry name" value="Cupin_1"/>
    <property type="match status" value="2"/>
</dbReference>
<protein>
    <submittedName>
        <fullName evidence="8">Cocosin 1</fullName>
    </submittedName>
</protein>
<dbReference type="Proteomes" id="UP001237642">
    <property type="component" value="Unassembled WGS sequence"/>
</dbReference>
<dbReference type="FunFam" id="2.60.120.10:FF:000073">
    <property type="entry name" value="Glycinin G1"/>
    <property type="match status" value="1"/>
</dbReference>
<organism evidence="8 9">
    <name type="scientific">Heracleum sosnowskyi</name>
    <dbReference type="NCBI Taxonomy" id="360622"/>
    <lineage>
        <taxon>Eukaryota</taxon>
        <taxon>Viridiplantae</taxon>
        <taxon>Streptophyta</taxon>
        <taxon>Embryophyta</taxon>
        <taxon>Tracheophyta</taxon>
        <taxon>Spermatophyta</taxon>
        <taxon>Magnoliopsida</taxon>
        <taxon>eudicotyledons</taxon>
        <taxon>Gunneridae</taxon>
        <taxon>Pentapetalae</taxon>
        <taxon>asterids</taxon>
        <taxon>campanulids</taxon>
        <taxon>Apiales</taxon>
        <taxon>Apiaceae</taxon>
        <taxon>Apioideae</taxon>
        <taxon>apioid superclade</taxon>
        <taxon>Tordylieae</taxon>
        <taxon>Tordyliinae</taxon>
        <taxon>Heracleum</taxon>
    </lineage>
</organism>
<feature type="domain" description="Cupin type-1" evidence="7">
    <location>
        <begin position="37"/>
        <end position="227"/>
    </location>
</feature>
<comment type="similarity">
    <text evidence="1">Belongs to the 11S seed storage protein (globulins) family.</text>
</comment>
<dbReference type="PANTHER" id="PTHR31189">
    <property type="entry name" value="OS03G0336100 PROTEIN-RELATED"/>
    <property type="match status" value="1"/>
</dbReference>
<evidence type="ECO:0000313" key="8">
    <source>
        <dbReference type="EMBL" id="KAK1397879.1"/>
    </source>
</evidence>
<feature type="chain" id="PRO_5042163637" evidence="6">
    <location>
        <begin position="22"/>
        <end position="468"/>
    </location>
</feature>
<evidence type="ECO:0000256" key="1">
    <source>
        <dbReference type="ARBA" id="ARBA00007178"/>
    </source>
</evidence>
<feature type="compositionally biased region" description="Basic and acidic residues" evidence="5">
    <location>
        <begin position="266"/>
        <end position="275"/>
    </location>
</feature>
<dbReference type="InterPro" id="IPR014710">
    <property type="entry name" value="RmlC-like_jellyroll"/>
</dbReference>
<keyword evidence="6" id="KW-0732">Signal</keyword>
<reference evidence="8" key="2">
    <citation type="submission" date="2023-05" db="EMBL/GenBank/DDBJ databases">
        <authorList>
            <person name="Schelkunov M.I."/>
        </authorList>
    </citation>
    <scope>NUCLEOTIDE SEQUENCE</scope>
    <source>
        <strain evidence="8">Hsosn_3</strain>
        <tissue evidence="8">Leaf</tissue>
    </source>
</reference>
<dbReference type="AlphaFoldDB" id="A0AAD8N5U5"/>
<evidence type="ECO:0000256" key="5">
    <source>
        <dbReference type="SAM" id="MobiDB-lite"/>
    </source>
</evidence>
<dbReference type="Gene3D" id="2.60.120.10">
    <property type="entry name" value="Jelly Rolls"/>
    <property type="match status" value="2"/>
</dbReference>
<evidence type="ECO:0000256" key="6">
    <source>
        <dbReference type="SAM" id="SignalP"/>
    </source>
</evidence>
<reference evidence="8" key="1">
    <citation type="submission" date="2023-02" db="EMBL/GenBank/DDBJ databases">
        <title>Genome of toxic invasive species Heracleum sosnowskyi carries increased number of genes despite the absence of recent whole-genome duplications.</title>
        <authorList>
            <person name="Schelkunov M."/>
            <person name="Shtratnikova V."/>
            <person name="Makarenko M."/>
            <person name="Klepikova A."/>
            <person name="Omelchenko D."/>
            <person name="Novikova G."/>
            <person name="Obukhova E."/>
            <person name="Bogdanov V."/>
            <person name="Penin A."/>
            <person name="Logacheva M."/>
        </authorList>
    </citation>
    <scope>NUCLEOTIDE SEQUENCE</scope>
    <source>
        <strain evidence="8">Hsosn_3</strain>
        <tissue evidence="8">Leaf</tissue>
    </source>
</reference>
<feature type="region of interest" description="Disordered" evidence="5">
    <location>
        <begin position="244"/>
        <end position="281"/>
    </location>
</feature>
<evidence type="ECO:0000256" key="2">
    <source>
        <dbReference type="ARBA" id="ARBA00022761"/>
    </source>
</evidence>
<feature type="signal peptide" evidence="6">
    <location>
        <begin position="1"/>
        <end position="21"/>
    </location>
</feature>
<sequence length="468" mass="53095">MAFRLFLISFISLLLLHGCIARRNDLQEQQECNFDRLNALQPTSTVEAEGGRTEFWNPDTKQFRCAGVAFLRHTIRRKSLLVPSYVNSVLMAFVEQGRGYYGVVLPGCPETFQSPQEQSGERMRDRHQKIENFKKGDILIFHAGVTHWMYNNGDQDLKVVVMFDTTNRANQLDSIPQRFFVLGNPQGQQQGQQQQPLLQQFQGDSILKGFDTEMLADAIKVNPDMASKVKGENVKEGHIITIEKELQVTRPEQQEEEEEESQQGEEQGRGRHNGLEETSCSQRIRVNIDKIDQADIFNPQAGHLTSLNSHHLSILNDVKLSAERGHLKKNAMMGPFWVLNAHSIMYPTDGEARIQIVNNQGKQVADERLQKGQLMLIPQNFAVMIQAGNQGFKWVAFKTNDNAMITPIAGRASVLRGLPVSVLANILQISEEEASKLKYNNAETIMFTPKYQGKRFSRAFENLLIREV</sequence>
<proteinExistence type="inferred from homology"/>
<gene>
    <name evidence="8" type="ORF">POM88_007742</name>
</gene>
<keyword evidence="4" id="KW-1015">Disulfide bond</keyword>
<name>A0AAD8N5U5_9APIA</name>
<accession>A0AAD8N5U5</accession>
<feature type="compositionally biased region" description="Acidic residues" evidence="5">
    <location>
        <begin position="254"/>
        <end position="263"/>
    </location>
</feature>
<keyword evidence="2" id="KW-0758">Storage protein</keyword>
<keyword evidence="9" id="KW-1185">Reference proteome</keyword>
<comment type="caution">
    <text evidence="8">The sequence shown here is derived from an EMBL/GenBank/DDBJ whole genome shotgun (WGS) entry which is preliminary data.</text>
</comment>
<dbReference type="PRINTS" id="PR00439">
    <property type="entry name" value="11SGLOBULIN"/>
</dbReference>
<evidence type="ECO:0000259" key="7">
    <source>
        <dbReference type="SMART" id="SM00835"/>
    </source>
</evidence>
<feature type="domain" description="Cupin type-1" evidence="7">
    <location>
        <begin position="286"/>
        <end position="435"/>
    </location>
</feature>
<dbReference type="CDD" id="cd02242">
    <property type="entry name" value="cupin_11S_legumin_N"/>
    <property type="match status" value="1"/>
</dbReference>
<dbReference type="GO" id="GO:0045735">
    <property type="term" value="F:nutrient reservoir activity"/>
    <property type="evidence" value="ECO:0007669"/>
    <property type="project" value="UniProtKB-KW"/>
</dbReference>
<dbReference type="InterPro" id="IPR011051">
    <property type="entry name" value="RmlC_Cupin_sf"/>
</dbReference>
<dbReference type="EMBL" id="JAUIZM010000002">
    <property type="protein sequence ID" value="KAK1397879.1"/>
    <property type="molecule type" value="Genomic_DNA"/>
</dbReference>
<evidence type="ECO:0000256" key="4">
    <source>
        <dbReference type="ARBA" id="ARBA00023157"/>
    </source>
</evidence>
<dbReference type="SUPFAM" id="SSF51182">
    <property type="entry name" value="RmlC-like cupins"/>
    <property type="match status" value="1"/>
</dbReference>
<dbReference type="PANTHER" id="PTHR31189:SF48">
    <property type="entry name" value="LEGUMIN B"/>
    <property type="match status" value="1"/>
</dbReference>
<keyword evidence="3" id="KW-0708">Seed storage protein</keyword>
<dbReference type="Pfam" id="PF00190">
    <property type="entry name" value="Cupin_1"/>
    <property type="match status" value="2"/>
</dbReference>